<feature type="transmembrane region" description="Helical" evidence="2">
    <location>
        <begin position="6"/>
        <end position="25"/>
    </location>
</feature>
<comment type="similarity">
    <text evidence="1 2">Belongs to the complex I subunit 6 family.</text>
</comment>
<dbReference type="GO" id="GO:0048038">
    <property type="term" value="F:quinone binding"/>
    <property type="evidence" value="ECO:0007669"/>
    <property type="project" value="UniProtKB-UniRule"/>
</dbReference>
<keyword evidence="2" id="KW-0520">NAD</keyword>
<dbReference type="InterPro" id="IPR001457">
    <property type="entry name" value="NADH_UbQ/plastoQ_OxRdtase_su6"/>
</dbReference>
<accession>A0A8J7CBZ9</accession>
<comment type="function">
    <text evidence="2">NDH-1 shuttles electrons from NADH, via FMN and iron-sulfur (Fe-S) centers, to quinones in the respiratory chain. Couples the redox reaction to proton translocation (for every two electrons transferred, four hydrogen ions are translocated across the cytoplasmic membrane), and thus conserves the redox energy in a proton gradient.</text>
</comment>
<evidence type="ECO:0000313" key="4">
    <source>
        <dbReference type="Proteomes" id="UP000648239"/>
    </source>
</evidence>
<name>A0A8J7CBZ9_9BACT</name>
<dbReference type="Gene3D" id="1.20.120.1200">
    <property type="entry name" value="NADH-ubiquinone/plastoquinone oxidoreductase chain 6, subunit NuoJ"/>
    <property type="match status" value="1"/>
</dbReference>
<evidence type="ECO:0000256" key="1">
    <source>
        <dbReference type="ARBA" id="ARBA00005698"/>
    </source>
</evidence>
<sequence length="171" mass="18297">MTEVSLPLFLVFAAVGVFGAVMMVTRTQPVHSALYLVLTLFSVAAIYVLLHAEFLAVVQILVYAGGIMVLFLFVIFLVRPPVPGEARWHGGRHVLLSAGLAVILACALGWHFLESAPAAAGNPSALLEGGNMEQVSMTLFRYYILPFETVSILLLVSMIGAIALARKGEGV</sequence>
<feature type="transmembrane region" description="Helical" evidence="2">
    <location>
        <begin position="32"/>
        <end position="50"/>
    </location>
</feature>
<keyword evidence="2" id="KW-0812">Transmembrane</keyword>
<evidence type="ECO:0000256" key="2">
    <source>
        <dbReference type="RuleBase" id="RU004429"/>
    </source>
</evidence>
<feature type="transmembrane region" description="Helical" evidence="2">
    <location>
        <begin position="56"/>
        <end position="78"/>
    </location>
</feature>
<gene>
    <name evidence="3" type="ORF">IFK94_01830</name>
</gene>
<keyword evidence="2" id="KW-0472">Membrane</keyword>
<protein>
    <recommendedName>
        <fullName evidence="2">NADH-quinone oxidoreductase subunit J</fullName>
        <ecNumber evidence="2">7.1.1.-</ecNumber>
    </recommendedName>
</protein>
<comment type="catalytic activity">
    <reaction evidence="2">
        <text>a quinone + NADH + 5 H(+)(in) = a quinol + NAD(+) + 4 H(+)(out)</text>
        <dbReference type="Rhea" id="RHEA:57888"/>
        <dbReference type="ChEBI" id="CHEBI:15378"/>
        <dbReference type="ChEBI" id="CHEBI:24646"/>
        <dbReference type="ChEBI" id="CHEBI:57540"/>
        <dbReference type="ChEBI" id="CHEBI:57945"/>
        <dbReference type="ChEBI" id="CHEBI:132124"/>
    </reaction>
</comment>
<proteinExistence type="inferred from homology"/>
<dbReference type="AlphaFoldDB" id="A0A8J7CBZ9"/>
<keyword evidence="2" id="KW-1003">Cell membrane</keyword>
<dbReference type="InterPro" id="IPR042106">
    <property type="entry name" value="Nuo/plastoQ_OxRdtase_6_NuoJ"/>
</dbReference>
<feature type="transmembrane region" description="Helical" evidence="2">
    <location>
        <begin position="90"/>
        <end position="113"/>
    </location>
</feature>
<reference evidence="3 4" key="1">
    <citation type="submission" date="2020-08" db="EMBL/GenBank/DDBJ databases">
        <title>Acidobacteriota in marine sediments use diverse sulfur dissimilation pathways.</title>
        <authorList>
            <person name="Wasmund K."/>
        </authorList>
    </citation>
    <scope>NUCLEOTIDE SEQUENCE [LARGE SCALE GENOMIC DNA]</scope>
    <source>
        <strain evidence="3">MAG AM4</strain>
    </source>
</reference>
<dbReference type="PANTHER" id="PTHR33269">
    <property type="entry name" value="NADH-UBIQUINONE OXIDOREDUCTASE CHAIN 6"/>
    <property type="match status" value="1"/>
</dbReference>
<feature type="transmembrane region" description="Helical" evidence="2">
    <location>
        <begin position="142"/>
        <end position="165"/>
    </location>
</feature>
<dbReference type="GO" id="GO:0008137">
    <property type="term" value="F:NADH dehydrogenase (ubiquinone) activity"/>
    <property type="evidence" value="ECO:0007669"/>
    <property type="project" value="UniProtKB-UniRule"/>
</dbReference>
<comment type="caution">
    <text evidence="3">The sequence shown here is derived from an EMBL/GenBank/DDBJ whole genome shotgun (WGS) entry which is preliminary data.</text>
</comment>
<dbReference type="GO" id="GO:0005886">
    <property type="term" value="C:plasma membrane"/>
    <property type="evidence" value="ECO:0007669"/>
    <property type="project" value="UniProtKB-SubCell"/>
</dbReference>
<dbReference type="Proteomes" id="UP000648239">
    <property type="component" value="Unassembled WGS sequence"/>
</dbReference>
<dbReference type="EC" id="7.1.1.-" evidence="2"/>
<organism evidence="3 4">
    <name type="scientific">Candidatus Polarisedimenticola svalbardensis</name>
    <dbReference type="NCBI Taxonomy" id="2886004"/>
    <lineage>
        <taxon>Bacteria</taxon>
        <taxon>Pseudomonadati</taxon>
        <taxon>Acidobacteriota</taxon>
        <taxon>Candidatus Polarisedimenticolia</taxon>
        <taxon>Candidatus Polarisedimenticolales</taxon>
        <taxon>Candidatus Polarisedimenticolaceae</taxon>
        <taxon>Candidatus Polarisedimenticola</taxon>
    </lineage>
</organism>
<comment type="subcellular location">
    <subcellularLocation>
        <location evidence="2">Cell membrane</location>
        <topology evidence="2">Multi-pass membrane protein</topology>
    </subcellularLocation>
</comment>
<keyword evidence="2" id="KW-0874">Quinone</keyword>
<dbReference type="Pfam" id="PF00499">
    <property type="entry name" value="Oxidored_q3"/>
    <property type="match status" value="1"/>
</dbReference>
<evidence type="ECO:0000313" key="3">
    <source>
        <dbReference type="EMBL" id="MBD3866837.1"/>
    </source>
</evidence>
<dbReference type="EMBL" id="JACXWD010000003">
    <property type="protein sequence ID" value="MBD3866837.1"/>
    <property type="molecule type" value="Genomic_DNA"/>
</dbReference>
<keyword evidence="2" id="KW-1133">Transmembrane helix</keyword>
<dbReference type="PANTHER" id="PTHR33269:SF17">
    <property type="entry name" value="NADH-UBIQUINONE OXIDOREDUCTASE CHAIN 6"/>
    <property type="match status" value="1"/>
</dbReference>